<dbReference type="Proteomes" id="UP000243528">
    <property type="component" value="Unassembled WGS sequence"/>
</dbReference>
<evidence type="ECO:0000313" key="3">
    <source>
        <dbReference type="Proteomes" id="UP000243528"/>
    </source>
</evidence>
<reference evidence="2 3" key="1">
    <citation type="submission" date="2018-03" db="EMBL/GenBank/DDBJ databases">
        <title>Genomic Encyclopedia of Archaeal and Bacterial Type Strains, Phase II (KMG-II): from individual species to whole genera.</title>
        <authorList>
            <person name="Goeker M."/>
        </authorList>
    </citation>
    <scope>NUCLEOTIDE SEQUENCE [LARGE SCALE GENOMIC DNA]</scope>
    <source>
        <strain evidence="2 3">DSM 45211</strain>
    </source>
</reference>
<comment type="caution">
    <text evidence="2">The sequence shown here is derived from an EMBL/GenBank/DDBJ whole genome shotgun (WGS) entry which is preliminary data.</text>
</comment>
<evidence type="ECO:0000313" key="2">
    <source>
        <dbReference type="EMBL" id="PSL00402.1"/>
    </source>
</evidence>
<organism evidence="2 3">
    <name type="scientific">Haloactinopolyspora alba</name>
    <dbReference type="NCBI Taxonomy" id="648780"/>
    <lineage>
        <taxon>Bacteria</taxon>
        <taxon>Bacillati</taxon>
        <taxon>Actinomycetota</taxon>
        <taxon>Actinomycetes</taxon>
        <taxon>Jiangellales</taxon>
        <taxon>Jiangellaceae</taxon>
        <taxon>Haloactinopolyspora</taxon>
    </lineage>
</organism>
<dbReference type="SUPFAM" id="SSF50998">
    <property type="entry name" value="Quinoprotein alcohol dehydrogenase-like"/>
    <property type="match status" value="1"/>
</dbReference>
<dbReference type="EMBL" id="PYGE01000016">
    <property type="protein sequence ID" value="PSL00402.1"/>
    <property type="molecule type" value="Genomic_DNA"/>
</dbReference>
<dbReference type="PANTHER" id="PTHR40274">
    <property type="entry name" value="VIRGINIAMYCIN B LYASE"/>
    <property type="match status" value="1"/>
</dbReference>
<keyword evidence="1" id="KW-0732">Signal</keyword>
<dbReference type="AlphaFoldDB" id="A0A2P8DT62"/>
<dbReference type="SUPFAM" id="SSF63825">
    <property type="entry name" value="YWTD domain"/>
    <property type="match status" value="1"/>
</dbReference>
<feature type="signal peptide" evidence="1">
    <location>
        <begin position="1"/>
        <end position="35"/>
    </location>
</feature>
<sequence>MSSEHPHRPVSRRAVLGTLAAGASATVLPSAPAAAAPRQGAAPALDSLGTPIEDVTTTGGAVGMDAQNRTWLYSIAAGSAGADGTFNVLDPSDGSVAHAVPLTGTQTAWGVTTGPDGAVYIGAQNGHLYRWPHGAAQLTDLGRPLESERVIFKISFDDQGWLYGGTYPGGRVFRYHPETGEVRDYGQALEGQTYARSTIVHGDTVYAGTQPNAHLVAFDTASGERREIALPPNIEPDHRVYGLNVHDGLLYARISPTGVTGTLVVIDVATEEVVDQLDDVGGLDVSAPGPDGRVYVVQGGEVTGYDPGTGTTTPTGLLFPGRVTQFRGVGWGQLDLPDYPGPSLIGMGWKGYGFRHDPETGAGETFETDIAKVPVRLRALGAGADGRVYIGGTGVGGLAVLDTRTDEIESHRFGEHQGIAVHRGEVYLGLYPQARIYHYDPDTPFYSAEYTTVPPGETPNPRKLFDGTDHGQDRPFAMTSAGAHLAVGTVPSSGFLGGALTLYDSATGARDVYPDLVPDQSIMALAHRDGVLYAGTSVYGGYGADETASEAVLFAFDLAERRMLWSMVPVAGERTVSALDFDGHGRLWGLTAGVIFSVDPRGSRRVWWRRYASYTWPSDGAYVVGDLAYNPADRRVYATVPGRGLVRLHPRSRRVELLHDRPDLYRLTVSDAGDVYVTDGAELLRHRVDAHPGGTR</sequence>
<protein>
    <recommendedName>
        <fullName evidence="4">Outer membrane protein assembly factor BamB</fullName>
    </recommendedName>
</protein>
<dbReference type="InterPro" id="IPR015943">
    <property type="entry name" value="WD40/YVTN_repeat-like_dom_sf"/>
</dbReference>
<evidence type="ECO:0000256" key="1">
    <source>
        <dbReference type="SAM" id="SignalP"/>
    </source>
</evidence>
<keyword evidence="3" id="KW-1185">Reference proteome</keyword>
<gene>
    <name evidence="2" type="ORF">CLV30_11662</name>
</gene>
<dbReference type="PANTHER" id="PTHR40274:SF3">
    <property type="entry name" value="VIRGINIAMYCIN B LYASE"/>
    <property type="match status" value="1"/>
</dbReference>
<dbReference type="InterPro" id="IPR006311">
    <property type="entry name" value="TAT_signal"/>
</dbReference>
<name>A0A2P8DT62_9ACTN</name>
<accession>A0A2P8DT62</accession>
<evidence type="ECO:0008006" key="4">
    <source>
        <dbReference type="Google" id="ProtNLM"/>
    </source>
</evidence>
<dbReference type="InterPro" id="IPR011047">
    <property type="entry name" value="Quinoprotein_ADH-like_sf"/>
</dbReference>
<feature type="chain" id="PRO_5039232217" description="Outer membrane protein assembly factor BamB" evidence="1">
    <location>
        <begin position="36"/>
        <end position="696"/>
    </location>
</feature>
<dbReference type="Gene3D" id="2.130.10.10">
    <property type="entry name" value="YVTN repeat-like/Quinoprotein amine dehydrogenase"/>
    <property type="match status" value="1"/>
</dbReference>
<dbReference type="InterPro" id="IPR051344">
    <property type="entry name" value="Vgb"/>
</dbReference>
<dbReference type="SUPFAM" id="SSF101898">
    <property type="entry name" value="NHL repeat"/>
    <property type="match status" value="1"/>
</dbReference>
<proteinExistence type="predicted"/>
<dbReference type="PROSITE" id="PS51318">
    <property type="entry name" value="TAT"/>
    <property type="match status" value="1"/>
</dbReference>